<evidence type="ECO:0000313" key="3">
    <source>
        <dbReference type="Proteomes" id="UP000324222"/>
    </source>
</evidence>
<accession>A0A5B7KCD1</accession>
<evidence type="ECO:0000256" key="1">
    <source>
        <dbReference type="SAM" id="Phobius"/>
    </source>
</evidence>
<keyword evidence="1" id="KW-0812">Transmembrane</keyword>
<keyword evidence="1" id="KW-1133">Transmembrane helix</keyword>
<evidence type="ECO:0000313" key="2">
    <source>
        <dbReference type="EMBL" id="MPD04317.1"/>
    </source>
</evidence>
<organism evidence="2 3">
    <name type="scientific">Portunus trituberculatus</name>
    <name type="common">Swimming crab</name>
    <name type="synonym">Neptunus trituberculatus</name>
    <dbReference type="NCBI Taxonomy" id="210409"/>
    <lineage>
        <taxon>Eukaryota</taxon>
        <taxon>Metazoa</taxon>
        <taxon>Ecdysozoa</taxon>
        <taxon>Arthropoda</taxon>
        <taxon>Crustacea</taxon>
        <taxon>Multicrustacea</taxon>
        <taxon>Malacostraca</taxon>
        <taxon>Eumalacostraca</taxon>
        <taxon>Eucarida</taxon>
        <taxon>Decapoda</taxon>
        <taxon>Pleocyemata</taxon>
        <taxon>Brachyura</taxon>
        <taxon>Eubrachyura</taxon>
        <taxon>Portunoidea</taxon>
        <taxon>Portunidae</taxon>
        <taxon>Portuninae</taxon>
        <taxon>Portunus</taxon>
    </lineage>
</organism>
<gene>
    <name evidence="2" type="ORF">E2C01_099997</name>
</gene>
<sequence length="81" mass="8848">MVMNVPPHHSNKRFDSIQKTLTCGSSNLATPIPYITTTHASSFSSSSSSSSSMFLLLILYIASFMPSPYLLHICLTSPHLC</sequence>
<dbReference type="EMBL" id="VSRR010140512">
    <property type="protein sequence ID" value="MPD04317.1"/>
    <property type="molecule type" value="Genomic_DNA"/>
</dbReference>
<name>A0A5B7KCD1_PORTR</name>
<reference evidence="2 3" key="1">
    <citation type="submission" date="2019-05" db="EMBL/GenBank/DDBJ databases">
        <title>Another draft genome of Portunus trituberculatus and its Hox gene families provides insights of decapod evolution.</title>
        <authorList>
            <person name="Jeong J.-H."/>
            <person name="Song I."/>
            <person name="Kim S."/>
            <person name="Choi T."/>
            <person name="Kim D."/>
            <person name="Ryu S."/>
            <person name="Kim W."/>
        </authorList>
    </citation>
    <scope>NUCLEOTIDE SEQUENCE [LARGE SCALE GENOMIC DNA]</scope>
    <source>
        <tissue evidence="2">Muscle</tissue>
    </source>
</reference>
<dbReference type="AlphaFoldDB" id="A0A5B7KCD1"/>
<keyword evidence="3" id="KW-1185">Reference proteome</keyword>
<comment type="caution">
    <text evidence="2">The sequence shown here is derived from an EMBL/GenBank/DDBJ whole genome shotgun (WGS) entry which is preliminary data.</text>
</comment>
<dbReference type="Proteomes" id="UP000324222">
    <property type="component" value="Unassembled WGS sequence"/>
</dbReference>
<proteinExistence type="predicted"/>
<feature type="transmembrane region" description="Helical" evidence="1">
    <location>
        <begin position="53"/>
        <end position="75"/>
    </location>
</feature>
<protein>
    <submittedName>
        <fullName evidence="2">Uncharacterized protein</fullName>
    </submittedName>
</protein>
<keyword evidence="1" id="KW-0472">Membrane</keyword>